<dbReference type="STRING" id="1429867.A0A0G4PTZ3"/>
<protein>
    <submittedName>
        <fullName evidence="1">Str. FM013</fullName>
    </submittedName>
</protein>
<keyword evidence="2" id="KW-1185">Reference proteome</keyword>
<gene>
    <name evidence="1" type="ORF">PCAMFM013_S038g000024</name>
</gene>
<dbReference type="Proteomes" id="UP000053732">
    <property type="component" value="Unassembled WGS sequence"/>
</dbReference>
<dbReference type="AlphaFoldDB" id="A0A0G4PTZ3"/>
<dbReference type="EMBL" id="HG793171">
    <property type="protein sequence ID" value="CRL29621.1"/>
    <property type="molecule type" value="Genomic_DNA"/>
</dbReference>
<reference evidence="1 2" key="1">
    <citation type="journal article" date="2014" name="Nat. Commun.">
        <title>Multiple recent horizontal transfers of a large genomic region in cheese making fungi.</title>
        <authorList>
            <person name="Cheeseman K."/>
            <person name="Ropars J."/>
            <person name="Renault P."/>
            <person name="Dupont J."/>
            <person name="Gouzy J."/>
            <person name="Branca A."/>
            <person name="Abraham A.L."/>
            <person name="Ceppi M."/>
            <person name="Conseiller E."/>
            <person name="Debuchy R."/>
            <person name="Malagnac F."/>
            <person name="Goarin A."/>
            <person name="Silar P."/>
            <person name="Lacoste S."/>
            <person name="Sallet E."/>
            <person name="Bensimon A."/>
            <person name="Giraud T."/>
            <person name="Brygoo Y."/>
        </authorList>
    </citation>
    <scope>NUCLEOTIDE SEQUENCE [LARGE SCALE GENOMIC DNA]</scope>
    <source>
        <strain evidence="2">FM 013</strain>
    </source>
</reference>
<evidence type="ECO:0000313" key="1">
    <source>
        <dbReference type="EMBL" id="CRL29621.1"/>
    </source>
</evidence>
<evidence type="ECO:0000313" key="2">
    <source>
        <dbReference type="Proteomes" id="UP000053732"/>
    </source>
</evidence>
<name>A0A0G4PTZ3_PENC3</name>
<proteinExistence type="predicted"/>
<accession>A0A0G4PTZ3</accession>
<organism evidence="1 2">
    <name type="scientific">Penicillium camemberti (strain FM 013)</name>
    <dbReference type="NCBI Taxonomy" id="1429867"/>
    <lineage>
        <taxon>Eukaryota</taxon>
        <taxon>Fungi</taxon>
        <taxon>Dikarya</taxon>
        <taxon>Ascomycota</taxon>
        <taxon>Pezizomycotina</taxon>
        <taxon>Eurotiomycetes</taxon>
        <taxon>Eurotiomycetidae</taxon>
        <taxon>Eurotiales</taxon>
        <taxon>Aspergillaceae</taxon>
        <taxon>Penicillium</taxon>
    </lineage>
</organism>
<sequence length="201" mass="22031">MSTPSFAELEVAAGAVIDILKTMPEFSNSRIAVIGGLGLWNYLRRYRTTEDVDFLITVQGAPKAVKDRLLAMPSSQFQQQAQLFFYKGVGGKSIQIDITPDWQSPYVPSAAVPISAARSNALPYISELDLLVFKINCCGLRPTPAKKLRDATDARTLAEDLCSRGSINLTSAQKIAVLQGLDDVAQLSRRDKSWWVAKLAL</sequence>